<sequence length="114" mass="12982">MYYVIKVLISAVLIVAISELSKRSSLLGAILASIPLVSVMAFIWIYIDTKNVETISKLSYSIFWLVIPSLVLFITLPIFLKYVNFYFALIFSIALTAISYYIMILLLEKFNISI</sequence>
<name>A0A6M8EIV3_9BACT</name>
<feature type="transmembrane region" description="Helical" evidence="1">
    <location>
        <begin position="59"/>
        <end position="79"/>
    </location>
</feature>
<dbReference type="KEGG" id="paco:AACT_1259"/>
<dbReference type="RefSeq" id="WP_172126012.1">
    <property type="nucleotide sequence ID" value="NZ_CP042652.1"/>
</dbReference>
<keyword evidence="1" id="KW-0472">Membrane</keyword>
<evidence type="ECO:0000313" key="3">
    <source>
        <dbReference type="Proteomes" id="UP000503483"/>
    </source>
</evidence>
<accession>A0A6M8EIV3</accession>
<dbReference type="Proteomes" id="UP000503483">
    <property type="component" value="Chromosome"/>
</dbReference>
<dbReference type="NCBIfam" id="NF006749">
    <property type="entry name" value="PRK09272.1-2"/>
    <property type="match status" value="1"/>
</dbReference>
<dbReference type="AlphaFoldDB" id="A0A6M8EIV3"/>
<keyword evidence="1" id="KW-0812">Transmembrane</keyword>
<reference evidence="2 3" key="1">
    <citation type="submission" date="2019-08" db="EMBL/GenBank/DDBJ databases">
        <title>Complete genome sequence of Arcobacter acticola.</title>
        <authorList>
            <person name="Miller W."/>
        </authorList>
    </citation>
    <scope>NUCLEOTIDE SEQUENCE [LARGE SCALE GENOMIC DNA]</scope>
    <source>
        <strain evidence="2 3">KCTC 52212</strain>
    </source>
</reference>
<evidence type="ECO:0000313" key="2">
    <source>
        <dbReference type="EMBL" id="QKE28438.1"/>
    </source>
</evidence>
<gene>
    <name evidence="2" type="ORF">AACT_1259</name>
</gene>
<feature type="transmembrane region" description="Helical" evidence="1">
    <location>
        <begin position="28"/>
        <end position="47"/>
    </location>
</feature>
<proteinExistence type="predicted"/>
<evidence type="ECO:0000256" key="1">
    <source>
        <dbReference type="SAM" id="Phobius"/>
    </source>
</evidence>
<keyword evidence="1" id="KW-1133">Transmembrane helix</keyword>
<dbReference type="InterPro" id="IPR058117">
    <property type="entry name" value="BV97_02767-like"/>
</dbReference>
<keyword evidence="3" id="KW-1185">Reference proteome</keyword>
<organism evidence="2 3">
    <name type="scientific">Arcobacter acticola</name>
    <dbReference type="NCBI Taxonomy" id="1849015"/>
    <lineage>
        <taxon>Bacteria</taxon>
        <taxon>Pseudomonadati</taxon>
        <taxon>Campylobacterota</taxon>
        <taxon>Epsilonproteobacteria</taxon>
        <taxon>Campylobacterales</taxon>
        <taxon>Arcobacteraceae</taxon>
        <taxon>Arcobacter</taxon>
    </lineage>
</organism>
<dbReference type="EMBL" id="CP042652">
    <property type="protein sequence ID" value="QKE28438.1"/>
    <property type="molecule type" value="Genomic_DNA"/>
</dbReference>
<protein>
    <submittedName>
        <fullName evidence="2">Putative membrane protein</fullName>
    </submittedName>
</protein>
<feature type="transmembrane region" description="Helical" evidence="1">
    <location>
        <begin position="85"/>
        <end position="107"/>
    </location>
</feature>